<dbReference type="GO" id="GO:0033194">
    <property type="term" value="P:response to hydroperoxide"/>
    <property type="evidence" value="ECO:0007669"/>
    <property type="project" value="TreeGrafter"/>
</dbReference>
<protein>
    <submittedName>
        <fullName evidence="1">Peroxide stress protein YaaA</fullName>
    </submittedName>
</protein>
<gene>
    <name evidence="1" type="primary">yaaA</name>
    <name evidence="1" type="ORF">H8R10_01760</name>
</gene>
<dbReference type="Pfam" id="PF03883">
    <property type="entry name" value="H2O2_YaaD"/>
    <property type="match status" value="1"/>
</dbReference>
<evidence type="ECO:0000313" key="1">
    <source>
        <dbReference type="EMBL" id="MBD3688962.1"/>
    </source>
</evidence>
<name>A0A8I0GDP0_9ACTO</name>
<accession>A0A8I0GDP0</accession>
<dbReference type="PANTHER" id="PTHR30283:SF4">
    <property type="entry name" value="PEROXIDE STRESS RESISTANCE PROTEIN YAAA"/>
    <property type="match status" value="1"/>
</dbReference>
<keyword evidence="2" id="KW-1185">Reference proteome</keyword>
<dbReference type="AlphaFoldDB" id="A0A8I0GDP0"/>
<evidence type="ECO:0000313" key="2">
    <source>
        <dbReference type="Proteomes" id="UP000627538"/>
    </source>
</evidence>
<dbReference type="RefSeq" id="WP_191071047.1">
    <property type="nucleotide sequence ID" value="NZ_JACRUO010000001.1"/>
</dbReference>
<dbReference type="Proteomes" id="UP000627538">
    <property type="component" value="Unassembled WGS sequence"/>
</dbReference>
<dbReference type="GO" id="GO:0005829">
    <property type="term" value="C:cytosol"/>
    <property type="evidence" value="ECO:0007669"/>
    <property type="project" value="TreeGrafter"/>
</dbReference>
<dbReference type="EMBL" id="JACRUO010000001">
    <property type="protein sequence ID" value="MBD3688962.1"/>
    <property type="molecule type" value="Genomic_DNA"/>
</dbReference>
<reference evidence="1 2" key="1">
    <citation type="submission" date="2020-08" db="EMBL/GenBank/DDBJ databases">
        <title>Winkia gen. nov., sp. nov., isolated from faeces of the Anser albifrons in China.</title>
        <authorList>
            <person name="Liu Q."/>
        </authorList>
    </citation>
    <scope>NUCLEOTIDE SEQUENCE [LARGE SCALE GENOMIC DNA]</scope>
    <source>
        <strain evidence="1 2">C62</strain>
    </source>
</reference>
<dbReference type="PANTHER" id="PTHR30283">
    <property type="entry name" value="PEROXIDE STRESS RESPONSE PROTEIN YAAA"/>
    <property type="match status" value="1"/>
</dbReference>
<sequence>MLIVLPPSAGKTPGRGPALDLDALAYPQLGELRRRIVTAVADAAARPDALDVFGVSHRLADEVAAMMTLPSAPTGCAGHVMSGVLYQAAGYAQATVEDLRALDEAVLIVSDLFGFVRLSDPIPAYRASMSTRLGSLGTLGTAWRTPLRDIVCAEPDDLFVSCCSTPYQAAWAPTAKACERAGLRILSVRPVVSTPEGLVSISHWAKHYRGRVAAILGPRARDLNTADAVAETIVSAGEADMIDAFIEGSGPLATLTLVIAHES</sequence>
<organism evidence="1 2">
    <name type="scientific">Nanchangia anserum</name>
    <dbReference type="NCBI Taxonomy" id="2692125"/>
    <lineage>
        <taxon>Bacteria</taxon>
        <taxon>Bacillati</taxon>
        <taxon>Actinomycetota</taxon>
        <taxon>Actinomycetes</taxon>
        <taxon>Actinomycetales</taxon>
        <taxon>Actinomycetaceae</taxon>
        <taxon>Nanchangia</taxon>
    </lineage>
</organism>
<dbReference type="InterPro" id="IPR005583">
    <property type="entry name" value="YaaA"/>
</dbReference>
<comment type="caution">
    <text evidence="1">The sequence shown here is derived from an EMBL/GenBank/DDBJ whole genome shotgun (WGS) entry which is preliminary data.</text>
</comment>
<proteinExistence type="predicted"/>